<evidence type="ECO:0000256" key="3">
    <source>
        <dbReference type="ARBA" id="ARBA00022801"/>
    </source>
</evidence>
<dbReference type="PANTHER" id="PTHR46233">
    <property type="entry name" value="HYDROXYACYLGLUTATHIONE HYDROLASE GLOC"/>
    <property type="match status" value="1"/>
</dbReference>
<dbReference type="InterPro" id="IPR001279">
    <property type="entry name" value="Metallo-B-lactamas"/>
</dbReference>
<accession>A0A385PZV7</accession>
<dbReference type="RefSeq" id="WP_111524888.1">
    <property type="nucleotide sequence ID" value="NZ_CP032364.1"/>
</dbReference>
<dbReference type="InterPro" id="IPR036866">
    <property type="entry name" value="RibonucZ/Hydroxyglut_hydro"/>
</dbReference>
<dbReference type="Pfam" id="PF00753">
    <property type="entry name" value="Lactamase_B"/>
    <property type="match status" value="1"/>
</dbReference>
<sequence>MDKIGVYVMPLGPVQTNVFIAYNKESLECLIVDPSAESDKIINVIEEHKLKPSAILLTHGHFDHIMAVNDLLAKYDIKVYISKFDEEMLSDSRKSGGSSFIGSGYVTKADVLLEDGDIIHLLGKDIKFIATPGHTKGSGCYYMEDEKILFSGDTVFREDCGRTDLYGGDNPSIVRSIYEKVLTLPEDVNILPGHMEMTTVGHEKIYNPVADYVKRYGIDK</sequence>
<dbReference type="SUPFAM" id="SSF56281">
    <property type="entry name" value="Metallo-hydrolase/oxidoreductase"/>
    <property type="match status" value="1"/>
</dbReference>
<evidence type="ECO:0000313" key="6">
    <source>
        <dbReference type="Proteomes" id="UP000265562"/>
    </source>
</evidence>
<dbReference type="AlphaFoldDB" id="A0A385PZV7"/>
<dbReference type="PANTHER" id="PTHR46233:SF3">
    <property type="entry name" value="HYDROXYACYLGLUTATHIONE HYDROLASE GLOC"/>
    <property type="match status" value="1"/>
</dbReference>
<proteinExistence type="predicted"/>
<organism evidence="5 6">
    <name type="scientific">Lachnoanaerobaculum umeaense</name>
    <dbReference type="NCBI Taxonomy" id="617123"/>
    <lineage>
        <taxon>Bacteria</taxon>
        <taxon>Bacillati</taxon>
        <taxon>Bacillota</taxon>
        <taxon>Clostridia</taxon>
        <taxon>Lachnospirales</taxon>
        <taxon>Lachnospiraceae</taxon>
        <taxon>Lachnoanaerobaculum</taxon>
    </lineage>
</organism>
<dbReference type="OrthoDB" id="9802248at2"/>
<comment type="cofactor">
    <cofactor evidence="1">
        <name>Zn(2+)</name>
        <dbReference type="ChEBI" id="CHEBI:29105"/>
    </cofactor>
</comment>
<name>A0A385PZV7_9FIRM</name>
<evidence type="ECO:0000256" key="2">
    <source>
        <dbReference type="ARBA" id="ARBA00022723"/>
    </source>
</evidence>
<protein>
    <submittedName>
        <fullName evidence="5">MBL fold metallo-hydrolase</fullName>
    </submittedName>
</protein>
<dbReference type="CDD" id="cd06262">
    <property type="entry name" value="metallo-hydrolase-like_MBL-fold"/>
    <property type="match status" value="1"/>
</dbReference>
<dbReference type="InterPro" id="IPR051453">
    <property type="entry name" value="MBL_Glyoxalase_II"/>
</dbReference>
<dbReference type="SMART" id="SM00849">
    <property type="entry name" value="Lactamase_B"/>
    <property type="match status" value="1"/>
</dbReference>
<evidence type="ECO:0000256" key="4">
    <source>
        <dbReference type="ARBA" id="ARBA00022833"/>
    </source>
</evidence>
<dbReference type="Proteomes" id="UP000265562">
    <property type="component" value="Chromosome"/>
</dbReference>
<keyword evidence="6" id="KW-1185">Reference proteome</keyword>
<evidence type="ECO:0000256" key="1">
    <source>
        <dbReference type="ARBA" id="ARBA00001947"/>
    </source>
</evidence>
<keyword evidence="3 5" id="KW-0378">Hydrolase</keyword>
<dbReference type="GO" id="GO:0016787">
    <property type="term" value="F:hydrolase activity"/>
    <property type="evidence" value="ECO:0007669"/>
    <property type="project" value="UniProtKB-KW"/>
</dbReference>
<keyword evidence="2" id="KW-0479">Metal-binding</keyword>
<dbReference type="GO" id="GO:0046872">
    <property type="term" value="F:metal ion binding"/>
    <property type="evidence" value="ECO:0007669"/>
    <property type="project" value="UniProtKB-KW"/>
</dbReference>
<dbReference type="EMBL" id="CP032364">
    <property type="protein sequence ID" value="AYA99552.1"/>
    <property type="molecule type" value="Genomic_DNA"/>
</dbReference>
<keyword evidence="4" id="KW-0862">Zinc</keyword>
<gene>
    <name evidence="5" type="ORF">D4A81_06165</name>
</gene>
<reference evidence="5 6" key="1">
    <citation type="submission" date="2018-09" db="EMBL/GenBank/DDBJ databases">
        <title>Genome sequencing of Lachnoanaerobaculum umeaense DSM 23576.</title>
        <authorList>
            <person name="Kook J.-K."/>
            <person name="Park S.-N."/>
            <person name="Lim Y.K."/>
        </authorList>
    </citation>
    <scope>NUCLEOTIDE SEQUENCE [LARGE SCALE GENOMIC DNA]</scope>
    <source>
        <strain evidence="6">DSM 23576 \ CCUG 58757</strain>
    </source>
</reference>
<evidence type="ECO:0000313" key="5">
    <source>
        <dbReference type="EMBL" id="AYA99552.1"/>
    </source>
</evidence>
<dbReference type="Gene3D" id="3.60.15.10">
    <property type="entry name" value="Ribonuclease Z/Hydroxyacylglutathione hydrolase-like"/>
    <property type="match status" value="1"/>
</dbReference>
<dbReference type="KEGG" id="lua:D4A81_06165"/>